<comment type="subcellular location">
    <subcellularLocation>
        <location evidence="1">Nucleus</location>
    </subcellularLocation>
</comment>
<dbReference type="InterPro" id="IPR050370">
    <property type="entry name" value="HES_HEY"/>
</dbReference>
<evidence type="ECO:0000313" key="8">
    <source>
        <dbReference type="EMBL" id="KAK9517731.1"/>
    </source>
</evidence>
<dbReference type="GO" id="GO:0046983">
    <property type="term" value="F:protein dimerization activity"/>
    <property type="evidence" value="ECO:0007669"/>
    <property type="project" value="InterPro"/>
</dbReference>
<feature type="region of interest" description="Disordered" evidence="6">
    <location>
        <begin position="116"/>
        <end position="143"/>
    </location>
</feature>
<dbReference type="EMBL" id="JBCEZU010000538">
    <property type="protein sequence ID" value="KAK9517731.1"/>
    <property type="molecule type" value="Genomic_DNA"/>
</dbReference>
<feature type="domain" description="BHLH" evidence="7">
    <location>
        <begin position="15"/>
        <end position="72"/>
    </location>
</feature>
<name>A0AAW1E531_ZOAVI</name>
<proteinExistence type="predicted"/>
<evidence type="ECO:0000256" key="5">
    <source>
        <dbReference type="ARBA" id="ARBA00023242"/>
    </source>
</evidence>
<dbReference type="InterPro" id="IPR032644">
    <property type="entry name" value="HES-7_bHLH-O"/>
</dbReference>
<evidence type="ECO:0000256" key="6">
    <source>
        <dbReference type="SAM" id="MobiDB-lite"/>
    </source>
</evidence>
<keyword evidence="3" id="KW-0805">Transcription regulation</keyword>
<comment type="caution">
    <text evidence="8">The sequence shown here is derived from an EMBL/GenBank/DDBJ whole genome shotgun (WGS) entry which is preliminary data.</text>
</comment>
<dbReference type="GO" id="GO:0005634">
    <property type="term" value="C:nucleus"/>
    <property type="evidence" value="ECO:0007669"/>
    <property type="project" value="UniProtKB-SubCell"/>
</dbReference>
<sequence length="197" mass="22341">MKTVTSPESHLPRSMRRVPKPLMEKRRRERINQSLDTLRLLMLDSTENEKLRNPKVEKAEILETVVNYLKREKGDAKDPRSTSRGQRQKSARQHSFHDGMRSCLLRVSHFVASKSKELEGTEEDAVHASLASPEPQTHPSSAGHIHMAQAALSPQQGGMSHPYLDQRTGLHCDTRELLSSTAACTHITDPVWRPWPQ</sequence>
<dbReference type="CDD" id="cd11462">
    <property type="entry name" value="bHLH-O_HES7"/>
    <property type="match status" value="1"/>
</dbReference>
<evidence type="ECO:0000259" key="7">
    <source>
        <dbReference type="PROSITE" id="PS50888"/>
    </source>
</evidence>
<evidence type="ECO:0000256" key="4">
    <source>
        <dbReference type="ARBA" id="ARBA00023163"/>
    </source>
</evidence>
<dbReference type="InterPro" id="IPR036638">
    <property type="entry name" value="HLH_DNA-bd_sf"/>
</dbReference>
<feature type="region of interest" description="Disordered" evidence="6">
    <location>
        <begin position="1"/>
        <end position="30"/>
    </location>
</feature>
<keyword evidence="2" id="KW-0678">Repressor</keyword>
<evidence type="ECO:0000313" key="9">
    <source>
        <dbReference type="Proteomes" id="UP001488805"/>
    </source>
</evidence>
<evidence type="ECO:0000256" key="1">
    <source>
        <dbReference type="ARBA" id="ARBA00004123"/>
    </source>
</evidence>
<dbReference type="InterPro" id="IPR011598">
    <property type="entry name" value="bHLH_dom"/>
</dbReference>
<dbReference type="AlphaFoldDB" id="A0AAW1E531"/>
<dbReference type="PROSITE" id="PS50888">
    <property type="entry name" value="BHLH"/>
    <property type="match status" value="1"/>
</dbReference>
<feature type="compositionally biased region" description="Basic and acidic residues" evidence="6">
    <location>
        <begin position="72"/>
        <end position="81"/>
    </location>
</feature>
<evidence type="ECO:0000256" key="2">
    <source>
        <dbReference type="ARBA" id="ARBA00022491"/>
    </source>
</evidence>
<dbReference type="Gene3D" id="4.10.280.10">
    <property type="entry name" value="Helix-loop-helix DNA-binding domain"/>
    <property type="match status" value="1"/>
</dbReference>
<organism evidence="8 9">
    <name type="scientific">Zoarces viviparus</name>
    <name type="common">Viviparous eelpout</name>
    <name type="synonym">Blennius viviparus</name>
    <dbReference type="NCBI Taxonomy" id="48416"/>
    <lineage>
        <taxon>Eukaryota</taxon>
        <taxon>Metazoa</taxon>
        <taxon>Chordata</taxon>
        <taxon>Craniata</taxon>
        <taxon>Vertebrata</taxon>
        <taxon>Euteleostomi</taxon>
        <taxon>Actinopterygii</taxon>
        <taxon>Neopterygii</taxon>
        <taxon>Teleostei</taxon>
        <taxon>Neoteleostei</taxon>
        <taxon>Acanthomorphata</taxon>
        <taxon>Eupercaria</taxon>
        <taxon>Perciformes</taxon>
        <taxon>Cottioidei</taxon>
        <taxon>Zoarcales</taxon>
        <taxon>Zoarcidae</taxon>
        <taxon>Zoarcinae</taxon>
        <taxon>Zoarces</taxon>
    </lineage>
</organism>
<feature type="compositionally biased region" description="Basic residues" evidence="6">
    <location>
        <begin position="13"/>
        <end position="29"/>
    </location>
</feature>
<dbReference type="SUPFAM" id="SSF47459">
    <property type="entry name" value="HLH, helix-loop-helix DNA-binding domain"/>
    <property type="match status" value="1"/>
</dbReference>
<dbReference type="Proteomes" id="UP001488805">
    <property type="component" value="Unassembled WGS sequence"/>
</dbReference>
<accession>A0AAW1E531</accession>
<reference evidence="8 9" key="1">
    <citation type="journal article" date="2024" name="Genome Biol. Evol.">
        <title>Chromosome-level genome assembly of the viviparous eelpout Zoarces viviparus.</title>
        <authorList>
            <person name="Fuhrmann N."/>
            <person name="Brasseur M.V."/>
            <person name="Bakowski C.E."/>
            <person name="Podsiadlowski L."/>
            <person name="Prost S."/>
            <person name="Krehenwinkel H."/>
            <person name="Mayer C."/>
        </authorList>
    </citation>
    <scope>NUCLEOTIDE SEQUENCE [LARGE SCALE GENOMIC DNA]</scope>
    <source>
        <strain evidence="8">NO-MEL_2022_Ind0_liver</strain>
    </source>
</reference>
<feature type="region of interest" description="Disordered" evidence="6">
    <location>
        <begin position="72"/>
        <end position="98"/>
    </location>
</feature>
<gene>
    <name evidence="8" type="ORF">VZT92_023077</name>
</gene>
<evidence type="ECO:0000256" key="3">
    <source>
        <dbReference type="ARBA" id="ARBA00023015"/>
    </source>
</evidence>
<dbReference type="PANTHER" id="PTHR10985">
    <property type="entry name" value="BASIC HELIX-LOOP-HELIX TRANSCRIPTION FACTOR, HES-RELATED"/>
    <property type="match status" value="1"/>
</dbReference>
<dbReference type="SMART" id="SM00353">
    <property type="entry name" value="HLH"/>
    <property type="match status" value="1"/>
</dbReference>
<keyword evidence="5" id="KW-0539">Nucleus</keyword>
<protein>
    <recommendedName>
        <fullName evidence="7">BHLH domain-containing protein</fullName>
    </recommendedName>
</protein>
<keyword evidence="9" id="KW-1185">Reference proteome</keyword>
<dbReference type="Pfam" id="PF00010">
    <property type="entry name" value="HLH"/>
    <property type="match status" value="1"/>
</dbReference>
<keyword evidence="4" id="KW-0804">Transcription</keyword>